<keyword evidence="1" id="KW-0472">Membrane</keyword>
<feature type="transmembrane region" description="Helical" evidence="1">
    <location>
        <begin position="266"/>
        <end position="292"/>
    </location>
</feature>
<proteinExistence type="predicted"/>
<dbReference type="RefSeq" id="WP_125869898.1">
    <property type="nucleotide sequence ID" value="NZ_FMYP01000074.1"/>
</dbReference>
<feature type="transmembrane region" description="Helical" evidence="1">
    <location>
        <begin position="13"/>
        <end position="39"/>
    </location>
</feature>
<dbReference type="EMBL" id="FMYP01000074">
    <property type="protein sequence ID" value="SDD03504.1"/>
    <property type="molecule type" value="Genomic_DNA"/>
</dbReference>
<keyword evidence="3" id="KW-1185">Reference proteome</keyword>
<feature type="transmembrane region" description="Helical" evidence="1">
    <location>
        <begin position="182"/>
        <end position="204"/>
    </location>
</feature>
<reference evidence="2 3" key="1">
    <citation type="submission" date="2016-09" db="EMBL/GenBank/DDBJ databases">
        <authorList>
            <person name="Capua I."/>
            <person name="De Benedictis P."/>
            <person name="Joannis T."/>
            <person name="Lombin L.H."/>
            <person name="Cattoli G."/>
        </authorList>
    </citation>
    <scope>NUCLEOTIDE SEQUENCE [LARGE SCALE GENOMIC DNA]</scope>
    <source>
        <strain evidence="2 3">A7P-90m</strain>
    </source>
</reference>
<keyword evidence="1" id="KW-1133">Transmembrane helix</keyword>
<evidence type="ECO:0000313" key="3">
    <source>
        <dbReference type="Proteomes" id="UP000199452"/>
    </source>
</evidence>
<gene>
    <name evidence="2" type="ORF">SAMN05216323_10749</name>
</gene>
<feature type="transmembrane region" description="Helical" evidence="1">
    <location>
        <begin position="216"/>
        <end position="238"/>
    </location>
</feature>
<organism evidence="2 3">
    <name type="scientific">Williamwhitmania taraxaci</name>
    <dbReference type="NCBI Taxonomy" id="1640674"/>
    <lineage>
        <taxon>Bacteria</taxon>
        <taxon>Pseudomonadati</taxon>
        <taxon>Bacteroidota</taxon>
        <taxon>Bacteroidia</taxon>
        <taxon>Bacteroidales</taxon>
        <taxon>Williamwhitmaniaceae</taxon>
        <taxon>Williamwhitmania</taxon>
    </lineage>
</organism>
<accession>A0A1G6RGL0</accession>
<evidence type="ECO:0000256" key="1">
    <source>
        <dbReference type="SAM" id="Phobius"/>
    </source>
</evidence>
<dbReference type="AlphaFoldDB" id="A0A1G6RGL0"/>
<protein>
    <submittedName>
        <fullName evidence="2">Uncharacterized protein</fullName>
    </submittedName>
</protein>
<name>A0A1G6RGL0_9BACT</name>
<dbReference type="Proteomes" id="UP000199452">
    <property type="component" value="Unassembled WGS sequence"/>
</dbReference>
<dbReference type="OrthoDB" id="258743at2"/>
<sequence length="308" mass="34430">MSNMNSTLDFLKVVVVITATQLMWILGTLFIFGFILYLLARFTRATYAKTVGWKLDVVATGWIGTPVHELGHALFCLIFRHRIVEIKLFTPNSTDGTIGYVNHTYDRTSIYQRIGNFFIGVGPIIFGAVVLYAALYYLLPNAKEVMASIDAQSKVMASANQLSFGAIFDSLKGTAISTLESLFFWSNFSHLLFWVFLYVAVCISSHMELSPSDIKGALSGLISLVLFFLLINTIIMLLEVTGVSNHFGHWWSYLKIESYGGVINKYVGMFAALFIFAGIISALNFIFSYVVLNIYSLIKGDGMVNPFW</sequence>
<feature type="transmembrane region" description="Helical" evidence="1">
    <location>
        <begin position="117"/>
        <end position="139"/>
    </location>
</feature>
<evidence type="ECO:0000313" key="2">
    <source>
        <dbReference type="EMBL" id="SDD03504.1"/>
    </source>
</evidence>
<keyword evidence="1" id="KW-0812">Transmembrane</keyword>